<evidence type="ECO:0000256" key="1">
    <source>
        <dbReference type="SAM" id="MobiDB-lite"/>
    </source>
</evidence>
<dbReference type="Pfam" id="PF13203">
    <property type="entry name" value="DUF2201_N"/>
    <property type="match status" value="1"/>
</dbReference>
<proteinExistence type="predicted"/>
<organism evidence="4 5">
    <name type="scientific">Sulfurovum zhangzhouensis</name>
    <dbReference type="NCBI Taxonomy" id="3019067"/>
    <lineage>
        <taxon>Bacteria</taxon>
        <taxon>Pseudomonadati</taxon>
        <taxon>Campylobacterota</taxon>
        <taxon>Epsilonproteobacteria</taxon>
        <taxon>Campylobacterales</taxon>
        <taxon>Sulfurovaceae</taxon>
        <taxon>Sulfurovum</taxon>
    </lineage>
</organism>
<keyword evidence="5" id="KW-1185">Reference proteome</keyword>
<gene>
    <name evidence="4" type="ORF">PGH07_00430</name>
</gene>
<dbReference type="PANTHER" id="PTHR38730">
    <property type="entry name" value="SLL7028 PROTEIN"/>
    <property type="match status" value="1"/>
</dbReference>
<evidence type="ECO:0000313" key="4">
    <source>
        <dbReference type="EMBL" id="MDM5270638.1"/>
    </source>
</evidence>
<evidence type="ECO:0000259" key="2">
    <source>
        <dbReference type="Pfam" id="PF09967"/>
    </source>
</evidence>
<name>A0ABT7QUY0_9BACT</name>
<feature type="region of interest" description="Disordered" evidence="1">
    <location>
        <begin position="137"/>
        <end position="186"/>
    </location>
</feature>
<sequence length="398" mass="45381">MTYQEKLTKAKAKLMLEHPYFGTLASALKIESDPDQLTFKSDGNTVRLNEEYVDKLNVSEVEFILSNGAMHAVLGHMERRGGRDKWLWQEACDFAVNAMLVKNGLQAPGYVNYQPQFEGMYAEEIYSQLKDEMKYAPETNHESSGDAQDQEESPDHQSGSKDEPKEETPKPKNEEAKVESVQEQQLSQKELDTLAEELKEHFEQIFNKLKRQDALPKDLKFVVPEYFSHKVDWREVLAGFIASYAKSSYSFMPPNMKYLYRGIYLPSLTSDLLRIIIAIDTSGSVDKELLGIFLGEVESIMEVYPNFEIDIITADTKVHSHKTYLPGEPLEYEISGGGGTDFRPVFEYIDQNIDHPTALLFFTDGQGIYPNNDVNFDVMWIMPEVVDVPLGEVLLLQE</sequence>
<dbReference type="InterPro" id="IPR018698">
    <property type="entry name" value="VWA-like_dom"/>
</dbReference>
<dbReference type="SUPFAM" id="SSF53300">
    <property type="entry name" value="vWA-like"/>
    <property type="match status" value="1"/>
</dbReference>
<feature type="domain" description="Putative metallopeptidase" evidence="3">
    <location>
        <begin position="3"/>
        <end position="268"/>
    </location>
</feature>
<protein>
    <submittedName>
        <fullName evidence="4">VWA-like domain-containing protein</fullName>
    </submittedName>
</protein>
<accession>A0ABT7QUY0</accession>
<dbReference type="PANTHER" id="PTHR38730:SF1">
    <property type="entry name" value="SLL7028 PROTEIN"/>
    <property type="match status" value="1"/>
</dbReference>
<dbReference type="Proteomes" id="UP001169069">
    <property type="component" value="Unassembled WGS sequence"/>
</dbReference>
<evidence type="ECO:0000313" key="5">
    <source>
        <dbReference type="Proteomes" id="UP001169069"/>
    </source>
</evidence>
<dbReference type="RefSeq" id="WP_289411916.1">
    <property type="nucleotide sequence ID" value="NZ_JAQIBD010000001.1"/>
</dbReference>
<dbReference type="Pfam" id="PF09967">
    <property type="entry name" value="DUF2201"/>
    <property type="match status" value="1"/>
</dbReference>
<feature type="compositionally biased region" description="Basic and acidic residues" evidence="1">
    <location>
        <begin position="153"/>
        <end position="180"/>
    </location>
</feature>
<feature type="domain" description="VWA-like" evidence="2">
    <location>
        <begin position="275"/>
        <end position="396"/>
    </location>
</feature>
<reference evidence="4" key="1">
    <citation type="submission" date="2023-01" db="EMBL/GenBank/DDBJ databases">
        <title>Sulfurovum sp. zt1-1 genome assembly.</title>
        <authorList>
            <person name="Wang J."/>
        </authorList>
    </citation>
    <scope>NUCLEOTIDE SEQUENCE</scope>
    <source>
        <strain evidence="4">Zt1-1</strain>
    </source>
</reference>
<dbReference type="EMBL" id="JAQIBD010000001">
    <property type="protein sequence ID" value="MDM5270638.1"/>
    <property type="molecule type" value="Genomic_DNA"/>
</dbReference>
<dbReference type="InterPro" id="IPR036465">
    <property type="entry name" value="vWFA_dom_sf"/>
</dbReference>
<comment type="caution">
    <text evidence="4">The sequence shown here is derived from an EMBL/GenBank/DDBJ whole genome shotgun (WGS) entry which is preliminary data.</text>
</comment>
<evidence type="ECO:0000259" key="3">
    <source>
        <dbReference type="Pfam" id="PF13203"/>
    </source>
</evidence>
<dbReference type="InterPro" id="IPR025154">
    <property type="entry name" value="Put_metallopeptidase_dom"/>
</dbReference>